<dbReference type="EMBL" id="KC848655">
    <property type="protein sequence ID" value="AGO02029.1"/>
    <property type="molecule type" value="Genomic_DNA"/>
</dbReference>
<keyword evidence="3" id="KW-0732">Signal</keyword>
<gene>
    <name evidence="4" type="primary">nad6</name>
</gene>
<feature type="chain" id="PRO_5004779752" evidence="3">
    <location>
        <begin position="20"/>
        <end position="226"/>
    </location>
</feature>
<sequence>MTLMMFSFMSITMLCLSTSSPHPLTLTIKVLLLAMSLCLTLAHTTTWYAYMLYMVTVGGMLVMFTYISSLSPNSVFSLKPQTLQLAIILMTTLYLSNTTTTMPNTINTQNNQNTLEDLIKFFALGENTKLLLLLAATLLLTMVVVMTLLSEKKTPMRPATTVSSCMTHMNMLKKFSEPTVKSQTNQSKNNSPANHSLNMKMPNTITRTHPNGVIPCLSVTVQSPSM</sequence>
<keyword evidence="2" id="KW-0812">Transmembrane</keyword>
<evidence type="ECO:0000256" key="2">
    <source>
        <dbReference type="SAM" id="Phobius"/>
    </source>
</evidence>
<evidence type="ECO:0000256" key="3">
    <source>
        <dbReference type="SAM" id="SignalP"/>
    </source>
</evidence>
<feature type="signal peptide" evidence="3">
    <location>
        <begin position="1"/>
        <end position="19"/>
    </location>
</feature>
<geneLocation type="mitochondrion" evidence="4"/>
<evidence type="ECO:0000256" key="1">
    <source>
        <dbReference type="SAM" id="MobiDB-lite"/>
    </source>
</evidence>
<organism evidence="4">
    <name type="scientific">Solenaia carinata</name>
    <dbReference type="NCBI Taxonomy" id="1903492"/>
    <lineage>
        <taxon>Eukaryota</taxon>
        <taxon>Metazoa</taxon>
        <taxon>Spiralia</taxon>
        <taxon>Lophotrochozoa</taxon>
        <taxon>Mollusca</taxon>
        <taxon>Bivalvia</taxon>
        <taxon>Autobranchia</taxon>
        <taxon>Heteroconchia</taxon>
        <taxon>Palaeoheterodonta</taxon>
        <taxon>Unionida</taxon>
        <taxon>Unionoidea</taxon>
        <taxon>Unionidae</taxon>
        <taxon>Gonideinae</taxon>
        <taxon>Solenaia</taxon>
    </lineage>
</organism>
<evidence type="ECO:0000313" key="4">
    <source>
        <dbReference type="EMBL" id="AGO02029.1"/>
    </source>
</evidence>
<feature type="transmembrane region" description="Helical" evidence="2">
    <location>
        <begin position="78"/>
        <end position="95"/>
    </location>
</feature>
<feature type="transmembrane region" description="Helical" evidence="2">
    <location>
        <begin position="45"/>
        <end position="66"/>
    </location>
</feature>
<feature type="region of interest" description="Disordered" evidence="1">
    <location>
        <begin position="176"/>
        <end position="198"/>
    </location>
</feature>
<proteinExistence type="predicted"/>
<feature type="transmembrane region" description="Helical" evidence="2">
    <location>
        <begin position="130"/>
        <end position="149"/>
    </location>
</feature>
<accession>V9NEX2</accession>
<keyword evidence="2" id="KW-0472">Membrane</keyword>
<name>V9NEX2_9BIVA</name>
<feature type="compositionally biased region" description="Polar residues" evidence="1">
    <location>
        <begin position="179"/>
        <end position="198"/>
    </location>
</feature>
<reference evidence="4" key="1">
    <citation type="journal article" date="2013" name="PLoS ONE">
        <title>The Complete Maternally and Paternally Inherited Mitochondrial Genomes of the Endangered Freshwater Mussel Solenaia carinatus (Bivalvia: Unionidae) and Implications for Unionidae Taxonomy.</title>
        <authorList>
            <person name="Huang X.C."/>
            <person name="Rong J."/>
            <person name="Liu Y."/>
            <person name="Zhang M.H."/>
            <person name="Wan Y."/>
            <person name="Ouyang S."/>
            <person name="Zhou C.H."/>
            <person name="Wu X.P."/>
        </authorList>
    </citation>
    <scope>NUCLEOTIDE SEQUENCE</scope>
</reference>
<protein>
    <submittedName>
        <fullName evidence="4">NADH dehydrogenase subunit 6</fullName>
    </submittedName>
</protein>
<keyword evidence="2" id="KW-1133">Transmembrane helix</keyword>
<dbReference type="AlphaFoldDB" id="V9NEX2"/>
<keyword evidence="4" id="KW-0496">Mitochondrion</keyword>
<reference evidence="4" key="2">
    <citation type="submission" date="2013-03" db="EMBL/GenBank/DDBJ databases">
        <authorList>
            <person name="Huang X."/>
            <person name="Wu X."/>
            <person name="Zhou C."/>
            <person name="Ouyang S."/>
        </authorList>
    </citation>
    <scope>NUCLEOTIDE SEQUENCE</scope>
</reference>